<protein>
    <submittedName>
        <fullName evidence="1">Uncharacterized protein</fullName>
    </submittedName>
</protein>
<accession>A0A095XSH8</accession>
<dbReference type="HOGENOM" id="CLU_2879672_0_0_6"/>
<proteinExistence type="predicted"/>
<reference evidence="1 2" key="1">
    <citation type="journal article" date="2014" name="Genome Announc.">
        <title>Genome Sequence of Gammaproteobacterial Pseudohaliea rubra Type Strain DSM 19751, Isolated from Coastal Seawater of the Mediterranean Sea.</title>
        <authorList>
            <person name="Spring S."/>
            <person name="Fiebig A."/>
            <person name="Riedel T."/>
            <person name="Goker M."/>
            <person name="Klenk H.P."/>
        </authorList>
    </citation>
    <scope>NUCLEOTIDE SEQUENCE [LARGE SCALE GENOMIC DNA]</scope>
    <source>
        <strain evidence="1 2">DSM 19751</strain>
    </source>
</reference>
<sequence length="63" mass="6679">MPLLIFSLGCGCFDVSAELIDTGNIADVHRGQLKFHSDGPISALARVVERILPGLPDDGVISM</sequence>
<keyword evidence="2" id="KW-1185">Reference proteome</keyword>
<organism evidence="1 2">
    <name type="scientific">Pseudohaliea rubra DSM 19751</name>
    <dbReference type="NCBI Taxonomy" id="1265313"/>
    <lineage>
        <taxon>Bacteria</taxon>
        <taxon>Pseudomonadati</taxon>
        <taxon>Pseudomonadota</taxon>
        <taxon>Gammaproteobacteria</taxon>
        <taxon>Cellvibrionales</taxon>
        <taxon>Halieaceae</taxon>
        <taxon>Pseudohaliea</taxon>
    </lineage>
</organism>
<evidence type="ECO:0000313" key="1">
    <source>
        <dbReference type="EMBL" id="KGE02601.1"/>
    </source>
</evidence>
<dbReference type="EMBL" id="AUVB01000089">
    <property type="protein sequence ID" value="KGE02601.1"/>
    <property type="molecule type" value="Genomic_DNA"/>
</dbReference>
<comment type="caution">
    <text evidence="1">The sequence shown here is derived from an EMBL/GenBank/DDBJ whole genome shotgun (WGS) entry which is preliminary data.</text>
</comment>
<name>A0A095XSH8_9GAMM</name>
<dbReference type="Proteomes" id="UP000029640">
    <property type="component" value="Unassembled WGS sequence"/>
</dbReference>
<evidence type="ECO:0000313" key="2">
    <source>
        <dbReference type="Proteomes" id="UP000029640"/>
    </source>
</evidence>
<dbReference type="AlphaFoldDB" id="A0A095XSH8"/>
<gene>
    <name evidence="1" type="ORF">HRUBRA_02866</name>
</gene>